<accession>A0A3M8DQA0</accession>
<dbReference type="Proteomes" id="UP000269573">
    <property type="component" value="Unassembled WGS sequence"/>
</dbReference>
<proteinExistence type="predicted"/>
<comment type="caution">
    <text evidence="2">The sequence shown here is derived from an EMBL/GenBank/DDBJ whole genome shotgun (WGS) entry which is preliminary data.</text>
</comment>
<dbReference type="InterPro" id="IPR010359">
    <property type="entry name" value="IrrE_HExxH"/>
</dbReference>
<dbReference type="Gene3D" id="1.10.10.2910">
    <property type="match status" value="1"/>
</dbReference>
<keyword evidence="3" id="KW-1185">Reference proteome</keyword>
<evidence type="ECO:0000259" key="1">
    <source>
        <dbReference type="Pfam" id="PF06114"/>
    </source>
</evidence>
<dbReference type="AlphaFoldDB" id="A0A3M8DQA0"/>
<evidence type="ECO:0000313" key="3">
    <source>
        <dbReference type="Proteomes" id="UP000269573"/>
    </source>
</evidence>
<dbReference type="EMBL" id="RHHU01000002">
    <property type="protein sequence ID" value="RNB90144.1"/>
    <property type="molecule type" value="Genomic_DNA"/>
</dbReference>
<dbReference type="Pfam" id="PF06114">
    <property type="entry name" value="Peptidase_M78"/>
    <property type="match status" value="1"/>
</dbReference>
<protein>
    <submittedName>
        <fullName evidence="2">ImmA/IrrE family metallo-endopeptidase</fullName>
    </submittedName>
</protein>
<reference evidence="2 3" key="1">
    <citation type="submission" date="2018-10" db="EMBL/GenBank/DDBJ databases">
        <title>Phylogenomics of Brevibacillus.</title>
        <authorList>
            <person name="Dunlap C."/>
        </authorList>
    </citation>
    <scope>NUCLEOTIDE SEQUENCE [LARGE SCALE GENOMIC DNA]</scope>
    <source>
        <strain evidence="2 3">JCM 15774</strain>
    </source>
</reference>
<evidence type="ECO:0000313" key="2">
    <source>
        <dbReference type="EMBL" id="RNB90144.1"/>
    </source>
</evidence>
<gene>
    <name evidence="2" type="ORF">EDM59_01465</name>
</gene>
<dbReference type="RefSeq" id="WP_122922010.1">
    <property type="nucleotide sequence ID" value="NZ_RHHU01000002.1"/>
</dbReference>
<organism evidence="2 3">
    <name type="scientific">Brevibacillus nitrificans</name>
    <dbReference type="NCBI Taxonomy" id="651560"/>
    <lineage>
        <taxon>Bacteria</taxon>
        <taxon>Bacillati</taxon>
        <taxon>Bacillota</taxon>
        <taxon>Bacilli</taxon>
        <taxon>Bacillales</taxon>
        <taxon>Paenibacillaceae</taxon>
        <taxon>Brevibacillus</taxon>
    </lineage>
</organism>
<feature type="domain" description="IrrE N-terminal-like" evidence="1">
    <location>
        <begin position="90"/>
        <end position="147"/>
    </location>
</feature>
<name>A0A3M8DQA0_9BACL</name>
<sequence length="170" mass="18972">MSGVYAATPYSRHKIRELTSIIRAAFGLTDVKHFPIVHLLEIGLPQVFEEFTLEIVDNRELPNQYAVAYPAKNLIMVREGVYEGAISGVARDRFTIAHEIGHFMLHQPVNISLARSEKAIPPYMNPEWQANTFAGELLAPPHIIRGLSNAEVTLLCGVSKKVAEIQLQNL</sequence>